<organism evidence="3 4">
    <name type="scientific">Colletotrichum sublineola</name>
    <name type="common">Sorghum anthracnose fungus</name>
    <dbReference type="NCBI Taxonomy" id="1173701"/>
    <lineage>
        <taxon>Eukaryota</taxon>
        <taxon>Fungi</taxon>
        <taxon>Dikarya</taxon>
        <taxon>Ascomycota</taxon>
        <taxon>Pezizomycotina</taxon>
        <taxon>Sordariomycetes</taxon>
        <taxon>Hypocreomycetidae</taxon>
        <taxon>Glomerellales</taxon>
        <taxon>Glomerellaceae</taxon>
        <taxon>Colletotrichum</taxon>
        <taxon>Colletotrichum graminicola species complex</taxon>
    </lineage>
</organism>
<feature type="region of interest" description="Disordered" evidence="2">
    <location>
        <begin position="1"/>
        <end position="41"/>
    </location>
</feature>
<proteinExistence type="inferred from homology"/>
<keyword evidence="4" id="KW-1185">Reference proteome</keyword>
<feature type="compositionally biased region" description="Polar residues" evidence="2">
    <location>
        <begin position="1"/>
        <end position="33"/>
    </location>
</feature>
<gene>
    <name evidence="3" type="ORF">CSUB01_06090</name>
</gene>
<evidence type="ECO:0000313" key="3">
    <source>
        <dbReference type="EMBL" id="KDN60503.1"/>
    </source>
</evidence>
<dbReference type="Proteomes" id="UP000027238">
    <property type="component" value="Unassembled WGS sequence"/>
</dbReference>
<name>A0A066WUC3_COLSU</name>
<reference evidence="4" key="1">
    <citation type="journal article" date="2014" name="Genome Announc.">
        <title>Draft genome sequence of Colletotrichum sublineola, a destructive pathogen of cultivated sorghum.</title>
        <authorList>
            <person name="Baroncelli R."/>
            <person name="Sanz-Martin J.M."/>
            <person name="Rech G.E."/>
            <person name="Sukno S.A."/>
            <person name="Thon M.R."/>
        </authorList>
    </citation>
    <scope>NUCLEOTIDE SEQUENCE [LARGE SCALE GENOMIC DNA]</scope>
    <source>
        <strain evidence="4">TX430BB</strain>
    </source>
</reference>
<dbReference type="Gene3D" id="3.40.50.150">
    <property type="entry name" value="Vaccinia Virus protein VP39"/>
    <property type="match status" value="1"/>
</dbReference>
<dbReference type="AlphaFoldDB" id="A0A066WUC3"/>
<protein>
    <recommendedName>
        <fullName evidence="5">Methyltransferase domain-containing protein</fullName>
    </recommendedName>
</protein>
<sequence>MPDTNQAANIPSATAAVANSPTTENPAHSSPPNDDNAFIAADDDADDAASAIAASIASSTTSITDSIREYRLENGRTYHKYKDGIYNLPNDDRENDRLDLQHNLVVRSFNGRLGTAPPNDPDAKVGRVLDLGTGSGIWAMEFGDDHPEAEVIGVDLSAAQPEFVPPNVRFEVDDVEEVWTYSRPFDYIHSRMMTSSISNWKAYIKQAYDHLSPGGYLELNEPDLKPLSDDGTLKEDSALMKSIGLIEEAARIFGRPYEDIQGLKDVMIETGFKDVHIQRFKWPTNGWAKDPKYREIGAWNYENFAANWEAFTMAPFTRALAWTKEEVLIHAMEVRRDLADRRIHAYFSLWSIWGRKPVGVDEAPEA</sequence>
<comment type="similarity">
    <text evidence="1">Belongs to the methyltransferase superfamily. LaeA methyltransferase family.</text>
</comment>
<dbReference type="STRING" id="1173701.A0A066WUC3"/>
<dbReference type="SUPFAM" id="SSF53335">
    <property type="entry name" value="S-adenosyl-L-methionine-dependent methyltransferases"/>
    <property type="match status" value="1"/>
</dbReference>
<dbReference type="InterPro" id="IPR029063">
    <property type="entry name" value="SAM-dependent_MTases_sf"/>
</dbReference>
<dbReference type="EMBL" id="JMSE01001502">
    <property type="protein sequence ID" value="KDN60503.1"/>
    <property type="molecule type" value="Genomic_DNA"/>
</dbReference>
<dbReference type="GO" id="GO:0008168">
    <property type="term" value="F:methyltransferase activity"/>
    <property type="evidence" value="ECO:0007669"/>
    <property type="project" value="TreeGrafter"/>
</dbReference>
<comment type="caution">
    <text evidence="3">The sequence shown here is derived from an EMBL/GenBank/DDBJ whole genome shotgun (WGS) entry which is preliminary data.</text>
</comment>
<dbReference type="eggNOG" id="ENOG502QSKG">
    <property type="taxonomic scope" value="Eukaryota"/>
</dbReference>
<dbReference type="OrthoDB" id="2013972at2759"/>
<evidence type="ECO:0000313" key="4">
    <source>
        <dbReference type="Proteomes" id="UP000027238"/>
    </source>
</evidence>
<dbReference type="PANTHER" id="PTHR43591">
    <property type="entry name" value="METHYLTRANSFERASE"/>
    <property type="match status" value="1"/>
</dbReference>
<evidence type="ECO:0008006" key="5">
    <source>
        <dbReference type="Google" id="ProtNLM"/>
    </source>
</evidence>
<evidence type="ECO:0000256" key="1">
    <source>
        <dbReference type="ARBA" id="ARBA00038158"/>
    </source>
</evidence>
<accession>A0A066WUC3</accession>
<evidence type="ECO:0000256" key="2">
    <source>
        <dbReference type="SAM" id="MobiDB-lite"/>
    </source>
</evidence>
<dbReference type="HOGENOM" id="CLU_010595_1_2_1"/>
<dbReference type="OMA" id="TSAINDW"/>
<dbReference type="CDD" id="cd02440">
    <property type="entry name" value="AdoMet_MTases"/>
    <property type="match status" value="1"/>
</dbReference>
<dbReference type="Pfam" id="PF13489">
    <property type="entry name" value="Methyltransf_23"/>
    <property type="match status" value="1"/>
</dbReference>
<dbReference type="PANTHER" id="PTHR43591:SF31">
    <property type="entry name" value="LAEA-LIKE, PUTATIVE (AFU_ORTHOLOGUE AFUA_8G01930)-RELATED"/>
    <property type="match status" value="1"/>
</dbReference>